<keyword evidence="2" id="KW-0378">Hydrolase</keyword>
<sequence>IRNPKVVQTIKPVLLVHGFFGDSTNFIINSPGNGTVGIIVFLTINNIGFALAMFGYEAWFLQCRGNIDSEKHKFFTINKTFQRNTNIGTQDEMSKYDLPATIAYILDVTKKRKDSAKILPLFKKVLLAKISYVGHSQGTTIALQLMASIPTYNKIDKAILLAPIA</sequence>
<dbReference type="VEuPathDB" id="VectorBase:LDEU013694"/>
<dbReference type="OrthoDB" id="6516826at2759"/>
<dbReference type="STRING" id="299467.A0A443RSR1"/>
<name>A0A443RSR1_9ACAR</name>
<dbReference type="GO" id="GO:0016787">
    <property type="term" value="F:hydrolase activity"/>
    <property type="evidence" value="ECO:0007669"/>
    <property type="project" value="UniProtKB-KW"/>
</dbReference>
<dbReference type="Proteomes" id="UP000288716">
    <property type="component" value="Unassembled WGS sequence"/>
</dbReference>
<organism evidence="2 3">
    <name type="scientific">Leptotrombidium deliense</name>
    <dbReference type="NCBI Taxonomy" id="299467"/>
    <lineage>
        <taxon>Eukaryota</taxon>
        <taxon>Metazoa</taxon>
        <taxon>Ecdysozoa</taxon>
        <taxon>Arthropoda</taxon>
        <taxon>Chelicerata</taxon>
        <taxon>Arachnida</taxon>
        <taxon>Acari</taxon>
        <taxon>Acariformes</taxon>
        <taxon>Trombidiformes</taxon>
        <taxon>Prostigmata</taxon>
        <taxon>Anystina</taxon>
        <taxon>Parasitengona</taxon>
        <taxon>Trombiculoidea</taxon>
        <taxon>Trombiculidae</taxon>
        <taxon>Leptotrombidium</taxon>
    </lineage>
</organism>
<comment type="caution">
    <text evidence="2">The sequence shown here is derived from an EMBL/GenBank/DDBJ whole genome shotgun (WGS) entry which is preliminary data.</text>
</comment>
<protein>
    <submittedName>
        <fullName evidence="2">Lysosomal acid lipase/cholesteryl ester hydrolase-like isoform X2</fullName>
    </submittedName>
</protein>
<reference evidence="2 3" key="1">
    <citation type="journal article" date="2018" name="Gigascience">
        <title>Genomes of trombidid mites reveal novel predicted allergens and laterally-transferred genes associated with secondary metabolism.</title>
        <authorList>
            <person name="Dong X."/>
            <person name="Chaisiri K."/>
            <person name="Xia D."/>
            <person name="Armstrong S.D."/>
            <person name="Fang Y."/>
            <person name="Donnelly M.J."/>
            <person name="Kadowaki T."/>
            <person name="McGarry J.W."/>
            <person name="Darby A.C."/>
            <person name="Makepeace B.L."/>
        </authorList>
    </citation>
    <scope>NUCLEOTIDE SEQUENCE [LARGE SCALE GENOMIC DNA]</scope>
    <source>
        <strain evidence="2">UoL-UT</strain>
    </source>
</reference>
<evidence type="ECO:0000256" key="1">
    <source>
        <dbReference type="SAM" id="Phobius"/>
    </source>
</evidence>
<feature type="non-terminal residue" evidence="2">
    <location>
        <position position="165"/>
    </location>
</feature>
<keyword evidence="3" id="KW-1185">Reference proteome</keyword>
<gene>
    <name evidence="2" type="ORF">B4U80_05790</name>
</gene>
<keyword evidence="1" id="KW-0812">Transmembrane</keyword>
<dbReference type="Gene3D" id="3.40.50.1820">
    <property type="entry name" value="alpha/beta hydrolase"/>
    <property type="match status" value="1"/>
</dbReference>
<dbReference type="AlphaFoldDB" id="A0A443RSR1"/>
<evidence type="ECO:0000313" key="3">
    <source>
        <dbReference type="Proteomes" id="UP000288716"/>
    </source>
</evidence>
<evidence type="ECO:0000313" key="2">
    <source>
        <dbReference type="EMBL" id="RWS18346.1"/>
    </source>
</evidence>
<dbReference type="SUPFAM" id="SSF53474">
    <property type="entry name" value="alpha/beta-Hydrolases"/>
    <property type="match status" value="1"/>
</dbReference>
<dbReference type="PANTHER" id="PTHR11005">
    <property type="entry name" value="LYSOSOMAL ACID LIPASE-RELATED"/>
    <property type="match status" value="1"/>
</dbReference>
<keyword evidence="1" id="KW-0472">Membrane</keyword>
<proteinExistence type="predicted"/>
<feature type="transmembrane region" description="Helical" evidence="1">
    <location>
        <begin position="36"/>
        <end position="56"/>
    </location>
</feature>
<keyword evidence="1" id="KW-1133">Transmembrane helix</keyword>
<accession>A0A443RSR1</accession>
<dbReference type="EMBL" id="NCKV01041070">
    <property type="protein sequence ID" value="RWS18346.1"/>
    <property type="molecule type" value="Genomic_DNA"/>
</dbReference>
<dbReference type="InterPro" id="IPR029058">
    <property type="entry name" value="AB_hydrolase_fold"/>
</dbReference>
<feature type="non-terminal residue" evidence="2">
    <location>
        <position position="1"/>
    </location>
</feature>